<dbReference type="EMBL" id="JABBFW010000013">
    <property type="protein sequence ID" value="NML16838.1"/>
    <property type="molecule type" value="Genomic_DNA"/>
</dbReference>
<evidence type="ECO:0000313" key="3">
    <source>
        <dbReference type="EMBL" id="NML16838.1"/>
    </source>
</evidence>
<feature type="region of interest" description="Disordered" evidence="1">
    <location>
        <begin position="1"/>
        <end position="40"/>
    </location>
</feature>
<organism evidence="3 4">
    <name type="scientific">Azohydromonas caseinilytica</name>
    <dbReference type="NCBI Taxonomy" id="2728836"/>
    <lineage>
        <taxon>Bacteria</taxon>
        <taxon>Pseudomonadati</taxon>
        <taxon>Pseudomonadota</taxon>
        <taxon>Betaproteobacteria</taxon>
        <taxon>Burkholderiales</taxon>
        <taxon>Sphaerotilaceae</taxon>
        <taxon>Azohydromonas</taxon>
    </lineage>
</organism>
<dbReference type="InterPro" id="IPR025295">
    <property type="entry name" value="eCIS_core_dom"/>
</dbReference>
<feature type="compositionally biased region" description="Low complexity" evidence="1">
    <location>
        <begin position="1"/>
        <end position="24"/>
    </location>
</feature>
<evidence type="ECO:0000259" key="2">
    <source>
        <dbReference type="Pfam" id="PF13699"/>
    </source>
</evidence>
<comment type="caution">
    <text evidence="3">The sequence shown here is derived from an EMBL/GenBank/DDBJ whole genome shotgun (WGS) entry which is preliminary data.</text>
</comment>
<dbReference type="Pfam" id="PF13699">
    <property type="entry name" value="eCIS_core"/>
    <property type="match status" value="1"/>
</dbReference>
<evidence type="ECO:0000256" key="1">
    <source>
        <dbReference type="SAM" id="MobiDB-lite"/>
    </source>
</evidence>
<gene>
    <name evidence="3" type="ORF">HHL10_17805</name>
</gene>
<accession>A0A848FBZ7</accession>
<protein>
    <submittedName>
        <fullName evidence="3">DUF4157 domain-containing protein</fullName>
    </submittedName>
</protein>
<feature type="region of interest" description="Disordered" evidence="1">
    <location>
        <begin position="435"/>
        <end position="468"/>
    </location>
</feature>
<dbReference type="AlphaFoldDB" id="A0A848FBZ7"/>
<proteinExistence type="predicted"/>
<name>A0A848FBZ7_9BURK</name>
<evidence type="ECO:0000313" key="4">
    <source>
        <dbReference type="Proteomes" id="UP000574067"/>
    </source>
</evidence>
<reference evidence="3 4" key="1">
    <citation type="submission" date="2020-04" db="EMBL/GenBank/DDBJ databases">
        <title>Azohydromonas sp. isolated from soil.</title>
        <authorList>
            <person name="Dahal R.H."/>
        </authorList>
    </citation>
    <scope>NUCLEOTIDE SEQUENCE [LARGE SCALE GENOMIC DNA]</scope>
    <source>
        <strain evidence="3 4">G-1-1-14</strain>
    </source>
</reference>
<sequence length="468" mass="48562">MKAIAPPTPAAAARRARAAAAAWQPERREPPRGALARPATAASGGCPCGGGCPRCAGVGPSGPEALVADVLSGPGEPLPAPARQAFESRLGADLSGVRLHRGAAAAASAQALAARAYTVGQHIVLGAGAWAPQSSAGRRLLAHELVHTLQQRHARAVQRLAVGRADDTHEAEAARLAQRALQDGAAVGLPTPSPLAVQCLQRITDAEFERSSGAGTGLADGTLSAVNGVHGSSFEARNCFGVEGCNIHFDFEKAYVGTYPYGAASGRTVRGAYVKIVMHPDASCWSCNRLEVVQVLRNVTRTAGGATVTADPENATRRERSGWGDASAPSRGWRVDRLTTATDPFYSHSWTSQSGDFRTPAILRDAPGDWDTDRNAGKDFQSCLLCVNGGSRVALGCVTWGYYIDGAGAVSFHPQPVASCGGTTQLRDATQRWDRIPGNQPVNLGSVSPARPAGETPRPIPPGGTAVA</sequence>
<feature type="domain" description="eCIS core" evidence="2">
    <location>
        <begin position="77"/>
        <end position="154"/>
    </location>
</feature>
<keyword evidence="4" id="KW-1185">Reference proteome</keyword>
<dbReference type="Proteomes" id="UP000574067">
    <property type="component" value="Unassembled WGS sequence"/>
</dbReference>